<reference evidence="3" key="1">
    <citation type="journal article" date="2021" name="BMC Genomics">
        <title>Chromosome-level genome assembly and manually-curated proteome of model necrotroph Parastagonospora nodorum Sn15 reveals a genome-wide trove of candidate effector homologs, and redundancy of virulence-related functions within an accessory chromosome.</title>
        <authorList>
            <person name="Bertazzoni S."/>
            <person name="Jones D.A.B."/>
            <person name="Phan H.T."/>
            <person name="Tan K.-C."/>
            <person name="Hane J.K."/>
        </authorList>
    </citation>
    <scope>NUCLEOTIDE SEQUENCE [LARGE SCALE GENOMIC DNA]</scope>
    <source>
        <strain evidence="3">SN15 / ATCC MYA-4574 / FGSC 10173)</strain>
    </source>
</reference>
<sequence>MPPQTMVCSLGLPKKNHRPLTYSRTTALELPLSRIHFPLHHTAVGNYSVLKICVATLLPIGANTNTFGEGTLPQPGAIFERQSLSAKAYYAAMDPNIVCLVPRSNHQVVRQEQGSESFSQDEKRGIPVEY</sequence>
<dbReference type="EMBL" id="CP069028">
    <property type="protein sequence ID" value="QRC96401.1"/>
    <property type="molecule type" value="Genomic_DNA"/>
</dbReference>
<dbReference type="Proteomes" id="UP000663193">
    <property type="component" value="Chromosome 6"/>
</dbReference>
<dbReference type="AlphaFoldDB" id="A0A7U2F0D9"/>
<feature type="region of interest" description="Disordered" evidence="1">
    <location>
        <begin position="110"/>
        <end position="130"/>
    </location>
</feature>
<name>A0A7U2F0D9_PHANO</name>
<proteinExistence type="predicted"/>
<accession>A0A7U2F0D9</accession>
<protein>
    <submittedName>
        <fullName evidence="2">Uncharacterized protein</fullName>
    </submittedName>
</protein>
<evidence type="ECO:0000313" key="3">
    <source>
        <dbReference type="Proteomes" id="UP000663193"/>
    </source>
</evidence>
<evidence type="ECO:0000313" key="2">
    <source>
        <dbReference type="EMBL" id="QRC96401.1"/>
    </source>
</evidence>
<feature type="compositionally biased region" description="Basic and acidic residues" evidence="1">
    <location>
        <begin position="120"/>
        <end position="130"/>
    </location>
</feature>
<dbReference type="VEuPathDB" id="FungiDB:JI435_013230"/>
<organism evidence="2 3">
    <name type="scientific">Phaeosphaeria nodorum (strain SN15 / ATCC MYA-4574 / FGSC 10173)</name>
    <name type="common">Glume blotch fungus</name>
    <name type="synonym">Parastagonospora nodorum</name>
    <dbReference type="NCBI Taxonomy" id="321614"/>
    <lineage>
        <taxon>Eukaryota</taxon>
        <taxon>Fungi</taxon>
        <taxon>Dikarya</taxon>
        <taxon>Ascomycota</taxon>
        <taxon>Pezizomycotina</taxon>
        <taxon>Dothideomycetes</taxon>
        <taxon>Pleosporomycetidae</taxon>
        <taxon>Pleosporales</taxon>
        <taxon>Pleosporineae</taxon>
        <taxon>Phaeosphaeriaceae</taxon>
        <taxon>Parastagonospora</taxon>
    </lineage>
</organism>
<evidence type="ECO:0000256" key="1">
    <source>
        <dbReference type="SAM" id="MobiDB-lite"/>
    </source>
</evidence>
<keyword evidence="3" id="KW-1185">Reference proteome</keyword>
<gene>
    <name evidence="2" type="ORF">JI435_013230</name>
</gene>